<proteinExistence type="predicted"/>
<evidence type="ECO:0000313" key="2">
    <source>
        <dbReference type="EMBL" id="CAB9531018.1"/>
    </source>
</evidence>
<evidence type="ECO:0000313" key="3">
    <source>
        <dbReference type="Proteomes" id="UP001153069"/>
    </source>
</evidence>
<feature type="region of interest" description="Disordered" evidence="1">
    <location>
        <begin position="1"/>
        <end position="22"/>
    </location>
</feature>
<protein>
    <submittedName>
        <fullName evidence="2">Uncharacterized protein</fullName>
    </submittedName>
</protein>
<dbReference type="Proteomes" id="UP001153069">
    <property type="component" value="Unassembled WGS sequence"/>
</dbReference>
<reference evidence="2" key="1">
    <citation type="submission" date="2020-06" db="EMBL/GenBank/DDBJ databases">
        <authorList>
            <consortium name="Plant Systems Biology data submission"/>
        </authorList>
    </citation>
    <scope>NUCLEOTIDE SEQUENCE</scope>
    <source>
        <strain evidence="2">D6</strain>
    </source>
</reference>
<comment type="caution">
    <text evidence="2">The sequence shown here is derived from an EMBL/GenBank/DDBJ whole genome shotgun (WGS) entry which is preliminary data.</text>
</comment>
<accession>A0A9N8F1T2</accession>
<dbReference type="EMBL" id="CAICTM010003192">
    <property type="protein sequence ID" value="CAB9531018.1"/>
    <property type="molecule type" value="Genomic_DNA"/>
</dbReference>
<evidence type="ECO:0000256" key="1">
    <source>
        <dbReference type="SAM" id="MobiDB-lite"/>
    </source>
</evidence>
<feature type="region of interest" description="Disordered" evidence="1">
    <location>
        <begin position="83"/>
        <end position="112"/>
    </location>
</feature>
<organism evidence="2 3">
    <name type="scientific">Seminavis robusta</name>
    <dbReference type="NCBI Taxonomy" id="568900"/>
    <lineage>
        <taxon>Eukaryota</taxon>
        <taxon>Sar</taxon>
        <taxon>Stramenopiles</taxon>
        <taxon>Ochrophyta</taxon>
        <taxon>Bacillariophyta</taxon>
        <taxon>Bacillariophyceae</taxon>
        <taxon>Bacillariophycidae</taxon>
        <taxon>Naviculales</taxon>
        <taxon>Naviculaceae</taxon>
        <taxon>Seminavis</taxon>
    </lineage>
</organism>
<keyword evidence="3" id="KW-1185">Reference proteome</keyword>
<dbReference type="AlphaFoldDB" id="A0A9N8F1T2"/>
<sequence>MSGRKKLRDGAKKPSPTKGGRNVEERLVNIGIVLEAVGLALVGNKNAISPELVNDVRCKAFCWEISYEGGGWAGQLGLIRGQRITPSPQQNDRTPQRQKTTSMHTDGGNTNDITEAVLTPSSRFAVTPCTMWSIIPKRMDVA</sequence>
<name>A0A9N8F1T2_9STRA</name>
<gene>
    <name evidence="2" type="ORF">SEMRO_3194_G344960.1</name>
</gene>
<feature type="compositionally biased region" description="Polar residues" evidence="1">
    <location>
        <begin position="84"/>
        <end position="112"/>
    </location>
</feature>